<dbReference type="PANTHER" id="PTHR43512:SF7">
    <property type="entry name" value="TRANSLATION FACTOR GUF1, MITOCHONDRIAL"/>
    <property type="match status" value="1"/>
</dbReference>
<evidence type="ECO:0000313" key="10">
    <source>
        <dbReference type="EMBL" id="KAK9836968.1"/>
    </source>
</evidence>
<dbReference type="InterPro" id="IPR004161">
    <property type="entry name" value="EFTu-like_2"/>
</dbReference>
<dbReference type="Proteomes" id="UP001445335">
    <property type="component" value="Unassembled WGS sequence"/>
</dbReference>
<comment type="catalytic activity">
    <reaction evidence="8">
        <text>GTP + H2O = GDP + phosphate + H(+)</text>
        <dbReference type="Rhea" id="RHEA:19669"/>
        <dbReference type="ChEBI" id="CHEBI:15377"/>
        <dbReference type="ChEBI" id="CHEBI:15378"/>
        <dbReference type="ChEBI" id="CHEBI:37565"/>
        <dbReference type="ChEBI" id="CHEBI:43474"/>
        <dbReference type="ChEBI" id="CHEBI:58189"/>
        <dbReference type="EC" id="3.6.5.n1"/>
    </reaction>
</comment>
<dbReference type="InterPro" id="IPR013842">
    <property type="entry name" value="LepA_CTD"/>
</dbReference>
<dbReference type="GO" id="GO:0097177">
    <property type="term" value="F:mitochondrial ribosome binding"/>
    <property type="evidence" value="ECO:0007669"/>
    <property type="project" value="TreeGrafter"/>
</dbReference>
<dbReference type="InterPro" id="IPR006297">
    <property type="entry name" value="EF-4"/>
</dbReference>
<dbReference type="PROSITE" id="PS00301">
    <property type="entry name" value="G_TR_1"/>
    <property type="match status" value="1"/>
</dbReference>
<dbReference type="InterPro" id="IPR031157">
    <property type="entry name" value="G_TR_CS"/>
</dbReference>
<protein>
    <recommendedName>
        <fullName evidence="8">Translation factor GUF1 homolog, mitochondrial</fullName>
        <ecNumber evidence="8">3.6.5.n1</ecNumber>
    </recommendedName>
    <alternativeName>
        <fullName evidence="8">Elongation factor 4 homolog</fullName>
        <shortName evidence="8">EF-4</shortName>
    </alternativeName>
    <alternativeName>
        <fullName evidence="8">GTPase GUF1 homolog</fullName>
    </alternativeName>
    <alternativeName>
        <fullName evidence="8">Ribosomal back-translocase</fullName>
    </alternativeName>
</protein>
<evidence type="ECO:0000313" key="11">
    <source>
        <dbReference type="Proteomes" id="UP001445335"/>
    </source>
</evidence>
<dbReference type="Gene3D" id="2.40.30.10">
    <property type="entry name" value="Translation factors"/>
    <property type="match status" value="1"/>
</dbReference>
<dbReference type="GO" id="GO:0045727">
    <property type="term" value="P:positive regulation of translation"/>
    <property type="evidence" value="ECO:0007669"/>
    <property type="project" value="UniProtKB-UniRule"/>
</dbReference>
<dbReference type="InterPro" id="IPR038363">
    <property type="entry name" value="LepA_C_sf"/>
</dbReference>
<dbReference type="GO" id="GO:0005743">
    <property type="term" value="C:mitochondrial inner membrane"/>
    <property type="evidence" value="ECO:0007669"/>
    <property type="project" value="UniProtKB-SubCell"/>
</dbReference>
<dbReference type="InterPro" id="IPR035647">
    <property type="entry name" value="EFG_III/V"/>
</dbReference>
<dbReference type="InterPro" id="IPR027417">
    <property type="entry name" value="P-loop_NTPase"/>
</dbReference>
<dbReference type="NCBIfam" id="TIGR01393">
    <property type="entry name" value="lepA"/>
    <property type="match status" value="1"/>
</dbReference>
<dbReference type="Gene3D" id="3.40.50.300">
    <property type="entry name" value="P-loop containing nucleotide triphosphate hydrolases"/>
    <property type="match status" value="1"/>
</dbReference>
<evidence type="ECO:0000256" key="3">
    <source>
        <dbReference type="ARBA" id="ARBA00022792"/>
    </source>
</evidence>
<keyword evidence="11" id="KW-1185">Reference proteome</keyword>
<dbReference type="FunFam" id="3.30.70.240:FF:000007">
    <property type="entry name" value="Translation factor GUF1, mitochondrial"/>
    <property type="match status" value="1"/>
</dbReference>
<dbReference type="GO" id="GO:0005525">
    <property type="term" value="F:GTP binding"/>
    <property type="evidence" value="ECO:0007669"/>
    <property type="project" value="UniProtKB-UniRule"/>
</dbReference>
<comment type="caution">
    <text evidence="10">The sequence shown here is derived from an EMBL/GenBank/DDBJ whole genome shotgun (WGS) entry which is preliminary data.</text>
</comment>
<evidence type="ECO:0000256" key="1">
    <source>
        <dbReference type="ARBA" id="ARBA00005454"/>
    </source>
</evidence>
<sequence length="657" mass="72004">MVPRLFRLCAHLRHTLNVWERKQGLWQPGRALSSAAPAPAGKEANLGFVDGGFRVTDFPQDKVRNFSIIAHVDHGKSTLADRLLELTGAIRKGGQAQYLDKLQVERERGITVKAQTASLVYRHRGEDYLLNLIDTPGHVDFSYEVSRSLAACQGALLLVDAAQGVQAQTVANFFLAFDQDLAIVPVLNKVDLPSAEPDKVAEQMQQVFDIPEENCLRTSAKSGLGLEDVLPAVIKRVPPPRGDPEGDPRLLLFDAYHDAFRGVVCLVEVVDGSIRTGDRVTAASSGDTYDVSEVGVLVPEARSTGQLCTGQVGYVITGIKNTRAARVGDTWHLYKRPVERLPGFKPSKSMVFAGIYPTGGGEFDALAAAMDRLCLTDASIGVKRENSDALGAGFRCGFLGLLHMEVFLQRLEQEHGASVITTAPTVPYALDLYGGERMEIQNPSQFPLGVKVLGVWEPTVAATITLPSEYLGALMQLCQDRRGELTEHTHLGPGRLLLRRGPYVWYALPLAELGGDFYDELKSLSSGYASFDYAEGPTRRASLVRLDLMLNGLPVDALARVVHRDKAQQVGRAMCAAMRDKLGRQMFEVAIQATASGKVVARETLKAFRKNVTAKCYGGDVSRKRKLLERQKEGKKRMRRVGSVDVPQEVFHALMRV</sequence>
<dbReference type="FunFam" id="3.30.70.2570:FF:000001">
    <property type="entry name" value="Translation factor GUF1, mitochondrial"/>
    <property type="match status" value="1"/>
</dbReference>
<organism evidence="10 11">
    <name type="scientific">Elliptochloris bilobata</name>
    <dbReference type="NCBI Taxonomy" id="381761"/>
    <lineage>
        <taxon>Eukaryota</taxon>
        <taxon>Viridiplantae</taxon>
        <taxon>Chlorophyta</taxon>
        <taxon>core chlorophytes</taxon>
        <taxon>Trebouxiophyceae</taxon>
        <taxon>Trebouxiophyceae incertae sedis</taxon>
        <taxon>Elliptochloris clade</taxon>
        <taxon>Elliptochloris</taxon>
    </lineage>
</organism>
<dbReference type="FunFam" id="3.30.70.870:FF:000004">
    <property type="entry name" value="Translation factor GUF1, mitochondrial"/>
    <property type="match status" value="1"/>
</dbReference>
<dbReference type="PROSITE" id="PS51722">
    <property type="entry name" value="G_TR_2"/>
    <property type="match status" value="1"/>
</dbReference>
<dbReference type="SUPFAM" id="SSF50447">
    <property type="entry name" value="Translation proteins"/>
    <property type="match status" value="1"/>
</dbReference>
<feature type="binding site" evidence="8">
    <location>
        <begin position="134"/>
        <end position="138"/>
    </location>
    <ligand>
        <name>GTP</name>
        <dbReference type="ChEBI" id="CHEBI:37565"/>
    </ligand>
</feature>
<dbReference type="SUPFAM" id="SSF52540">
    <property type="entry name" value="P-loop containing nucleoside triphosphate hydrolases"/>
    <property type="match status" value="1"/>
</dbReference>
<dbReference type="Gene3D" id="3.30.70.2570">
    <property type="entry name" value="Elongation factor 4, C-terminal domain"/>
    <property type="match status" value="1"/>
</dbReference>
<dbReference type="InterPro" id="IPR000640">
    <property type="entry name" value="EFG_V-like"/>
</dbReference>
<reference evidence="10 11" key="1">
    <citation type="journal article" date="2024" name="Nat. Commun.">
        <title>Phylogenomics reveals the evolutionary origins of lichenization in chlorophyte algae.</title>
        <authorList>
            <person name="Puginier C."/>
            <person name="Libourel C."/>
            <person name="Otte J."/>
            <person name="Skaloud P."/>
            <person name="Haon M."/>
            <person name="Grisel S."/>
            <person name="Petersen M."/>
            <person name="Berrin J.G."/>
            <person name="Delaux P.M."/>
            <person name="Dal Grande F."/>
            <person name="Keller J."/>
        </authorList>
    </citation>
    <scope>NUCLEOTIDE SEQUENCE [LARGE SCALE GENOMIC DNA]</scope>
    <source>
        <strain evidence="10 11">SAG 245.80</strain>
    </source>
</reference>
<dbReference type="Pfam" id="PF00679">
    <property type="entry name" value="EFG_C"/>
    <property type="match status" value="1"/>
</dbReference>
<name>A0AAW1RU46_9CHLO</name>
<keyword evidence="3 8" id="KW-0999">Mitochondrion inner membrane</keyword>
<dbReference type="InterPro" id="IPR000795">
    <property type="entry name" value="T_Tr_GTP-bd_dom"/>
</dbReference>
<dbReference type="Gene3D" id="3.30.70.240">
    <property type="match status" value="1"/>
</dbReference>
<dbReference type="SUPFAM" id="SSF54980">
    <property type="entry name" value="EF-G C-terminal domain-like"/>
    <property type="match status" value="2"/>
</dbReference>
<keyword evidence="4 8" id="KW-0378">Hydrolase</keyword>
<feature type="domain" description="Tr-type G" evidence="9">
    <location>
        <begin position="61"/>
        <end position="241"/>
    </location>
</feature>
<dbReference type="PANTHER" id="PTHR43512">
    <property type="entry name" value="TRANSLATION FACTOR GUF1-RELATED"/>
    <property type="match status" value="1"/>
</dbReference>
<keyword evidence="7 8" id="KW-0472">Membrane</keyword>
<dbReference type="InterPro" id="IPR005225">
    <property type="entry name" value="Small_GTP-bd"/>
</dbReference>
<evidence type="ECO:0000256" key="4">
    <source>
        <dbReference type="ARBA" id="ARBA00022801"/>
    </source>
</evidence>
<dbReference type="PRINTS" id="PR00315">
    <property type="entry name" value="ELONGATNFCT"/>
</dbReference>
<accession>A0AAW1RU46</accession>
<gene>
    <name evidence="10" type="ORF">WJX81_003130</name>
</gene>
<dbReference type="CDD" id="cd01890">
    <property type="entry name" value="LepA"/>
    <property type="match status" value="1"/>
</dbReference>
<dbReference type="EMBL" id="JALJOU010000024">
    <property type="protein sequence ID" value="KAK9836968.1"/>
    <property type="molecule type" value="Genomic_DNA"/>
</dbReference>
<proteinExistence type="inferred from homology"/>
<dbReference type="FunFam" id="2.40.30.10:FF:000015">
    <property type="entry name" value="Translation factor GUF1, mitochondrial"/>
    <property type="match status" value="1"/>
</dbReference>
<comment type="similarity">
    <text evidence="8">Belongs to the GTP-binding elongation factor family. LepA subfamily.</text>
</comment>
<feature type="binding site" evidence="8">
    <location>
        <begin position="188"/>
        <end position="191"/>
    </location>
    <ligand>
        <name>GTP</name>
        <dbReference type="ChEBI" id="CHEBI:37565"/>
    </ligand>
</feature>
<evidence type="ECO:0000256" key="5">
    <source>
        <dbReference type="ARBA" id="ARBA00023128"/>
    </source>
</evidence>
<dbReference type="NCBIfam" id="TIGR00231">
    <property type="entry name" value="small_GTP"/>
    <property type="match status" value="1"/>
</dbReference>
<evidence type="ECO:0000256" key="2">
    <source>
        <dbReference type="ARBA" id="ARBA00022741"/>
    </source>
</evidence>
<dbReference type="AlphaFoldDB" id="A0AAW1RU46"/>
<comment type="similarity">
    <text evidence="1">Belongs to the TRAFAC class translation factor GTPase superfamily. Classic translation factor GTPase family. LepA subfamily.</text>
</comment>
<dbReference type="Gene3D" id="3.30.70.870">
    <property type="entry name" value="Elongation Factor G (Translational Gtpase), domain 3"/>
    <property type="match status" value="1"/>
</dbReference>
<keyword evidence="5 8" id="KW-0496">Mitochondrion</keyword>
<dbReference type="CDD" id="cd03709">
    <property type="entry name" value="lepA_C"/>
    <property type="match status" value="1"/>
</dbReference>
<feature type="binding site" evidence="8">
    <location>
        <begin position="70"/>
        <end position="77"/>
    </location>
    <ligand>
        <name>GTP</name>
        <dbReference type="ChEBI" id="CHEBI:37565"/>
    </ligand>
</feature>
<evidence type="ECO:0000259" key="9">
    <source>
        <dbReference type="PROSITE" id="PS51722"/>
    </source>
</evidence>
<comment type="function">
    <text evidence="8">Promotes mitochondrial protein synthesis. May act as a fidelity factor of the translation reaction, by catalyzing a one-codon backward translocation of tRNAs on improperly translocated ribosomes. Binds to mitochondrial ribosomes in a GTP-dependent manner.</text>
</comment>
<evidence type="ECO:0000256" key="7">
    <source>
        <dbReference type="ARBA" id="ARBA00023136"/>
    </source>
</evidence>
<dbReference type="EC" id="3.6.5.n1" evidence="8"/>
<dbReference type="GO" id="GO:0005759">
    <property type="term" value="C:mitochondrial matrix"/>
    <property type="evidence" value="ECO:0007669"/>
    <property type="project" value="UniProtKB-UniRule"/>
</dbReference>
<evidence type="ECO:0000256" key="6">
    <source>
        <dbReference type="ARBA" id="ARBA00023134"/>
    </source>
</evidence>
<dbReference type="Pfam" id="PF06421">
    <property type="entry name" value="LepA_C"/>
    <property type="match status" value="1"/>
</dbReference>
<dbReference type="CDD" id="cd03699">
    <property type="entry name" value="EF4_II"/>
    <property type="match status" value="1"/>
</dbReference>
<dbReference type="GO" id="GO:0006412">
    <property type="term" value="P:translation"/>
    <property type="evidence" value="ECO:0007669"/>
    <property type="project" value="UniProtKB-KW"/>
</dbReference>
<dbReference type="Pfam" id="PF03144">
    <property type="entry name" value="GTP_EFTU_D2"/>
    <property type="match status" value="1"/>
</dbReference>
<dbReference type="CDD" id="cd16260">
    <property type="entry name" value="EF4_III"/>
    <property type="match status" value="1"/>
</dbReference>
<dbReference type="FunFam" id="3.40.50.300:FF:000078">
    <property type="entry name" value="Elongation factor 4"/>
    <property type="match status" value="1"/>
</dbReference>
<dbReference type="GO" id="GO:0003924">
    <property type="term" value="F:GTPase activity"/>
    <property type="evidence" value="ECO:0007669"/>
    <property type="project" value="UniProtKB-UniRule"/>
</dbReference>
<comment type="subcellular location">
    <subcellularLocation>
        <location evidence="8">Mitochondrion inner membrane</location>
        <topology evidence="8">Peripheral membrane protein</topology>
        <orientation evidence="8">Matrix side</orientation>
    </subcellularLocation>
</comment>
<dbReference type="Pfam" id="PF00009">
    <property type="entry name" value="GTP_EFTU"/>
    <property type="match status" value="1"/>
</dbReference>
<keyword evidence="2 8" id="KW-0547">Nucleotide-binding</keyword>
<keyword evidence="6 8" id="KW-0342">GTP-binding</keyword>
<keyword evidence="8" id="KW-0648">Protein biosynthesis</keyword>
<dbReference type="HAMAP" id="MF_00071">
    <property type="entry name" value="LepA"/>
    <property type="match status" value="1"/>
</dbReference>
<evidence type="ECO:0000256" key="8">
    <source>
        <dbReference type="HAMAP-Rule" id="MF_03137"/>
    </source>
</evidence>
<dbReference type="InterPro" id="IPR035654">
    <property type="entry name" value="LepA_IV"/>
</dbReference>
<dbReference type="InterPro" id="IPR009000">
    <property type="entry name" value="Transl_B-barrel_sf"/>
</dbReference>